<dbReference type="InterPro" id="IPR044843">
    <property type="entry name" value="Trans_IPPS_bact-type"/>
</dbReference>
<proteinExistence type="predicted"/>
<dbReference type="SFLD" id="SFLDS00005">
    <property type="entry name" value="Isoprenoid_Synthase_Type_I"/>
    <property type="match status" value="1"/>
</dbReference>
<dbReference type="SFLD" id="SFLDG01018">
    <property type="entry name" value="Squalene/Phytoene_Synthase_Lik"/>
    <property type="match status" value="1"/>
</dbReference>
<sequence length="279" mass="32305">MCLKTLEDAYQDCHKIINRHSKTFSKAFSLLPAAKRKAVWAIYAFCRSVDDIVDEGANPHEELAEFEKQFELFLNQELPLEQSMWLALDDVFKKFDVNKQAFTDMIKGQQMDLVKNRYYTMEEVEEYSYYVAGTVGLMLLPVLAPNNHKQLEAGGKSLGTAMQITNILRDIGEDIQRGRIYLPSDLMDLFGVTEEQIKASEVTDSFIELWEHMATRAEDLYKLALESIEYYPIDARMPVKGAAYMYRAILNSVRRNQYQVFTTRSFITQEEKQNILSQL</sequence>
<dbReference type="Gene3D" id="1.10.600.10">
    <property type="entry name" value="Farnesyl Diphosphate Synthase"/>
    <property type="match status" value="1"/>
</dbReference>
<comment type="caution">
    <text evidence="4">The sequence shown here is derived from an EMBL/GenBank/DDBJ whole genome shotgun (WGS) entry which is preliminary data.</text>
</comment>
<evidence type="ECO:0000313" key="4">
    <source>
        <dbReference type="EMBL" id="MCM2674194.1"/>
    </source>
</evidence>
<dbReference type="InterPro" id="IPR008949">
    <property type="entry name" value="Isoprenoid_synthase_dom_sf"/>
</dbReference>
<evidence type="ECO:0000256" key="2">
    <source>
        <dbReference type="ARBA" id="ARBA00022679"/>
    </source>
</evidence>
<dbReference type="SFLD" id="SFLDG01212">
    <property type="entry name" value="Phytoene_synthase_like"/>
    <property type="match status" value="1"/>
</dbReference>
<dbReference type="InterPro" id="IPR002060">
    <property type="entry name" value="Squ/phyt_synthse"/>
</dbReference>
<dbReference type="PANTHER" id="PTHR31480">
    <property type="entry name" value="BIFUNCTIONAL LYCOPENE CYCLASE/PHYTOENE SYNTHASE"/>
    <property type="match status" value="1"/>
</dbReference>
<dbReference type="InterPro" id="IPR019845">
    <property type="entry name" value="Squalene/phytoene_synthase_CS"/>
</dbReference>
<dbReference type="EMBL" id="JAMQJY010000001">
    <property type="protein sequence ID" value="MCM2674194.1"/>
    <property type="molecule type" value="Genomic_DNA"/>
</dbReference>
<dbReference type="SUPFAM" id="SSF48576">
    <property type="entry name" value="Terpenoid synthases"/>
    <property type="match status" value="1"/>
</dbReference>
<evidence type="ECO:0000313" key="5">
    <source>
        <dbReference type="Proteomes" id="UP001203665"/>
    </source>
</evidence>
<dbReference type="PROSITE" id="PS01044">
    <property type="entry name" value="SQUALEN_PHYTOEN_SYN_1"/>
    <property type="match status" value="1"/>
</dbReference>
<dbReference type="InterPro" id="IPR033904">
    <property type="entry name" value="Trans_IPPS_HH"/>
</dbReference>
<dbReference type="Pfam" id="PF00494">
    <property type="entry name" value="SQS_PSY"/>
    <property type="match status" value="1"/>
</dbReference>
<keyword evidence="5" id="KW-1185">Reference proteome</keyword>
<dbReference type="Proteomes" id="UP001203665">
    <property type="component" value="Unassembled WGS sequence"/>
</dbReference>
<keyword evidence="3" id="KW-0125">Carotenoid biosynthesis</keyword>
<protein>
    <submittedName>
        <fullName evidence="4">Squalene/phytoene synthase family protein</fullName>
    </submittedName>
</protein>
<evidence type="ECO:0000256" key="1">
    <source>
        <dbReference type="ARBA" id="ARBA00004829"/>
    </source>
</evidence>
<dbReference type="PROSITE" id="PS01045">
    <property type="entry name" value="SQUALEN_PHYTOEN_SYN_2"/>
    <property type="match status" value="1"/>
</dbReference>
<reference evidence="4" key="1">
    <citation type="submission" date="2022-06" db="EMBL/GenBank/DDBJ databases">
        <title>Alkalicoccobacillus porphyridii sp. nov., isolated from a marine red alga, Porphyridium purpureum and reclassification of Shouchella plakortidis and Shouchella gibsonii as Alkalicoccobacillus plakortidis comb. nov. and Alkalicoccobacillus gibsonii comb. nov.</title>
        <authorList>
            <person name="Kim K.H."/>
            <person name="Lee J.K."/>
            <person name="Han D.M."/>
            <person name="Baek J.H."/>
            <person name="Jeon C.O."/>
        </authorList>
    </citation>
    <scope>NUCLEOTIDE SEQUENCE</scope>
    <source>
        <strain evidence="4">DSM 19153</strain>
    </source>
</reference>
<keyword evidence="2" id="KW-0808">Transferase</keyword>
<organism evidence="4 5">
    <name type="scientific">Alkalicoccobacillus plakortidis</name>
    <dbReference type="NCBI Taxonomy" id="444060"/>
    <lineage>
        <taxon>Bacteria</taxon>
        <taxon>Bacillati</taxon>
        <taxon>Bacillota</taxon>
        <taxon>Bacilli</taxon>
        <taxon>Bacillales</taxon>
        <taxon>Bacillaceae</taxon>
        <taxon>Alkalicoccobacillus</taxon>
    </lineage>
</organism>
<dbReference type="CDD" id="cd00683">
    <property type="entry name" value="Trans_IPPS_HH"/>
    <property type="match status" value="1"/>
</dbReference>
<gene>
    <name evidence="4" type="ORF">NDM98_00765</name>
</gene>
<name>A0ABT0XE70_9BACI</name>
<evidence type="ECO:0000256" key="3">
    <source>
        <dbReference type="ARBA" id="ARBA00022746"/>
    </source>
</evidence>
<accession>A0ABT0XE70</accession>
<comment type="pathway">
    <text evidence="1">Carotenoid biosynthesis.</text>
</comment>